<dbReference type="InterPro" id="IPR050950">
    <property type="entry name" value="HTH-type_LysR_regulators"/>
</dbReference>
<dbReference type="InterPro" id="IPR005119">
    <property type="entry name" value="LysR_subst-bd"/>
</dbReference>
<evidence type="ECO:0000256" key="4">
    <source>
        <dbReference type="ARBA" id="ARBA00023163"/>
    </source>
</evidence>
<dbReference type="GO" id="GO:0003677">
    <property type="term" value="F:DNA binding"/>
    <property type="evidence" value="ECO:0007669"/>
    <property type="project" value="UniProtKB-KW"/>
</dbReference>
<dbReference type="PROSITE" id="PS50931">
    <property type="entry name" value="HTH_LYSR"/>
    <property type="match status" value="2"/>
</dbReference>
<evidence type="ECO:0000256" key="2">
    <source>
        <dbReference type="ARBA" id="ARBA00023015"/>
    </source>
</evidence>
<evidence type="ECO:0000259" key="5">
    <source>
        <dbReference type="PROSITE" id="PS50931"/>
    </source>
</evidence>
<dbReference type="AlphaFoldDB" id="A0A1H6DLV3"/>
<dbReference type="Gene3D" id="1.10.10.10">
    <property type="entry name" value="Winged helix-like DNA-binding domain superfamily/Winged helix DNA-binding domain"/>
    <property type="match status" value="2"/>
</dbReference>
<evidence type="ECO:0000313" key="6">
    <source>
        <dbReference type="EMBL" id="SEG85696.1"/>
    </source>
</evidence>
<dbReference type="OrthoDB" id="6624490at2"/>
<dbReference type="Gene3D" id="3.40.190.10">
    <property type="entry name" value="Periplasmic binding protein-like II"/>
    <property type="match status" value="2"/>
</dbReference>
<proteinExistence type="inferred from homology"/>
<dbReference type="Pfam" id="PF00126">
    <property type="entry name" value="HTH_1"/>
    <property type="match status" value="2"/>
</dbReference>
<dbReference type="SUPFAM" id="SSF53850">
    <property type="entry name" value="Periplasmic binding protein-like II"/>
    <property type="match status" value="1"/>
</dbReference>
<feature type="domain" description="HTH lysR-type" evidence="5">
    <location>
        <begin position="110"/>
        <end position="167"/>
    </location>
</feature>
<keyword evidence="2" id="KW-0805">Transcription regulation</keyword>
<dbReference type="InterPro" id="IPR000847">
    <property type="entry name" value="LysR_HTH_N"/>
</dbReference>
<evidence type="ECO:0000256" key="1">
    <source>
        <dbReference type="ARBA" id="ARBA00009437"/>
    </source>
</evidence>
<feature type="domain" description="HTH lysR-type" evidence="5">
    <location>
        <begin position="13"/>
        <end position="70"/>
    </location>
</feature>
<evidence type="ECO:0000256" key="3">
    <source>
        <dbReference type="ARBA" id="ARBA00023125"/>
    </source>
</evidence>
<organism evidence="6 7">
    <name type="scientific">Marinobacterium lutimaris</name>
    <dbReference type="NCBI Taxonomy" id="568106"/>
    <lineage>
        <taxon>Bacteria</taxon>
        <taxon>Pseudomonadati</taxon>
        <taxon>Pseudomonadota</taxon>
        <taxon>Gammaproteobacteria</taxon>
        <taxon>Oceanospirillales</taxon>
        <taxon>Oceanospirillaceae</taxon>
        <taxon>Marinobacterium</taxon>
    </lineage>
</organism>
<comment type="similarity">
    <text evidence="1">Belongs to the LysR transcriptional regulatory family.</text>
</comment>
<gene>
    <name evidence="6" type="ORF">SAMN05444390_10726</name>
</gene>
<dbReference type="PRINTS" id="PR00039">
    <property type="entry name" value="HTHLYSR"/>
</dbReference>
<dbReference type="RefSeq" id="WP_104005496.1">
    <property type="nucleotide sequence ID" value="NZ_FNVQ01000007.1"/>
</dbReference>
<keyword evidence="3" id="KW-0238">DNA-binding</keyword>
<reference evidence="6 7" key="1">
    <citation type="submission" date="2016-10" db="EMBL/GenBank/DDBJ databases">
        <authorList>
            <person name="de Groot N.N."/>
        </authorList>
    </citation>
    <scope>NUCLEOTIDE SEQUENCE [LARGE SCALE GENOMIC DNA]</scope>
    <source>
        <strain evidence="6 7">DSM 22012</strain>
    </source>
</reference>
<evidence type="ECO:0000313" key="7">
    <source>
        <dbReference type="Proteomes" id="UP000236745"/>
    </source>
</evidence>
<dbReference type="EMBL" id="FNVQ01000007">
    <property type="protein sequence ID" value="SEG85696.1"/>
    <property type="molecule type" value="Genomic_DNA"/>
</dbReference>
<accession>A0A1H6DLV3</accession>
<keyword evidence="7" id="KW-1185">Reference proteome</keyword>
<dbReference type="Proteomes" id="UP000236745">
    <property type="component" value="Unassembled WGS sequence"/>
</dbReference>
<dbReference type="FunFam" id="1.10.10.10:FF:000001">
    <property type="entry name" value="LysR family transcriptional regulator"/>
    <property type="match status" value="1"/>
</dbReference>
<dbReference type="GO" id="GO:0003700">
    <property type="term" value="F:DNA-binding transcription factor activity"/>
    <property type="evidence" value="ECO:0007669"/>
    <property type="project" value="InterPro"/>
</dbReference>
<dbReference type="InterPro" id="IPR036388">
    <property type="entry name" value="WH-like_DNA-bd_sf"/>
</dbReference>
<protein>
    <submittedName>
        <fullName evidence="6">Transcriptional regulator, LysR family</fullName>
    </submittedName>
</protein>
<name>A0A1H6DLV3_9GAMM</name>
<dbReference type="PANTHER" id="PTHR30419:SF14">
    <property type="entry name" value="LYSR FAMILY TRANSCRIPTIONAL REGULATOR"/>
    <property type="match status" value="1"/>
</dbReference>
<dbReference type="SUPFAM" id="SSF46785">
    <property type="entry name" value="Winged helix' DNA-binding domain"/>
    <property type="match status" value="2"/>
</dbReference>
<dbReference type="Pfam" id="PF03466">
    <property type="entry name" value="LysR_substrate"/>
    <property type="match status" value="1"/>
</dbReference>
<sequence length="419" mass="46361">MQSTLSTNPDFKPNMRRLRAVVTVAEIGGVMRAAEALHLSQPSVTRAVRELESSLGVELFQRHRNGMICTEIGEIVVRRLRRALGHLTDAEAGLAALEPTGNFERLAQRLSYRQLTVLVALSDFRVEPMAAAHLNLTQPAISSNLRDLERQLGIAVFLRTQQGMRPTQCGALLTHHAKVALRELCLISQDLHAWQDKGRGQLVIGALPMSSSLLVPRALDRLTREMPGVKATLIDGTYESLLTALRNGEIDILVGALRETPAYPEITQTALYEDRLAVVARHDHPLARRDDLTLKDLRNAQWIAPRLGTPARNCFEKEFHYAGLEAPEIGIEAGNLITIRSLLLDSDRITLISPHQVHFEVHGGQLTLLPVPLKGSQREIGMLIRNDSKPSQPLNTLCQILADIGSNLSLTGGDKRRFH</sequence>
<keyword evidence="4" id="KW-0804">Transcription</keyword>
<dbReference type="InterPro" id="IPR036390">
    <property type="entry name" value="WH_DNA-bd_sf"/>
</dbReference>
<dbReference type="PANTHER" id="PTHR30419">
    <property type="entry name" value="HTH-TYPE TRANSCRIPTIONAL REGULATOR YBHD"/>
    <property type="match status" value="1"/>
</dbReference>
<dbReference type="GO" id="GO:0005829">
    <property type="term" value="C:cytosol"/>
    <property type="evidence" value="ECO:0007669"/>
    <property type="project" value="TreeGrafter"/>
</dbReference>